<evidence type="ECO:0000256" key="1">
    <source>
        <dbReference type="ARBA" id="ARBA00023002"/>
    </source>
</evidence>
<evidence type="ECO:0000313" key="6">
    <source>
        <dbReference type="Proteomes" id="UP000297866"/>
    </source>
</evidence>
<comment type="similarity">
    <text evidence="3">Belongs to the UDP-glucose/GDP-mannose dehydrogenase family.</text>
</comment>
<dbReference type="OrthoDB" id="5193947at2"/>
<dbReference type="Pfam" id="PF03721">
    <property type="entry name" value="UDPG_MGDP_dh_N"/>
    <property type="match status" value="1"/>
</dbReference>
<evidence type="ECO:0000256" key="3">
    <source>
        <dbReference type="PIRNR" id="PIRNR000124"/>
    </source>
</evidence>
<evidence type="ECO:0000256" key="2">
    <source>
        <dbReference type="ARBA" id="ARBA00023027"/>
    </source>
</evidence>
<dbReference type="AlphaFoldDB" id="A0A4R8UFA0"/>
<organism evidence="5 6">
    <name type="scientific">Cryobacterium tagatosivorans</name>
    <dbReference type="NCBI Taxonomy" id="1259199"/>
    <lineage>
        <taxon>Bacteria</taxon>
        <taxon>Bacillati</taxon>
        <taxon>Actinomycetota</taxon>
        <taxon>Actinomycetes</taxon>
        <taxon>Micrococcales</taxon>
        <taxon>Microbacteriaceae</taxon>
        <taxon>Cryobacterium</taxon>
    </lineage>
</organism>
<dbReference type="RefSeq" id="WP_134489810.1">
    <property type="nucleotide sequence ID" value="NZ_SOEZ01000039.1"/>
</dbReference>
<accession>A0A4R8UFA0</accession>
<dbReference type="InterPro" id="IPR028359">
    <property type="entry name" value="UDP_ManNAc/GlcNAc_DH"/>
</dbReference>
<dbReference type="EC" id="1.1.1.336" evidence="5"/>
<dbReference type="SUPFAM" id="SSF52413">
    <property type="entry name" value="UDP-glucose/GDP-mannose dehydrogenase C-terminal domain"/>
    <property type="match status" value="1"/>
</dbReference>
<dbReference type="InterPro" id="IPR036291">
    <property type="entry name" value="NAD(P)-bd_dom_sf"/>
</dbReference>
<dbReference type="PANTHER" id="PTHR43491:SF1">
    <property type="entry name" value="UDP-N-ACETYL-D-MANNOSAMINE DEHYDROGENASE"/>
    <property type="match status" value="1"/>
</dbReference>
<dbReference type="Pfam" id="PF03720">
    <property type="entry name" value="UDPG_MGDP_dh_C"/>
    <property type="match status" value="1"/>
</dbReference>
<dbReference type="Pfam" id="PF00984">
    <property type="entry name" value="UDPG_MGDP_dh"/>
    <property type="match status" value="1"/>
</dbReference>
<dbReference type="InterPro" id="IPR014027">
    <property type="entry name" value="UDP-Glc/GDP-Man_DH_C"/>
</dbReference>
<reference evidence="5 6" key="1">
    <citation type="submission" date="2019-03" db="EMBL/GenBank/DDBJ databases">
        <title>Genomics of glacier-inhabiting Cryobacterium strains.</title>
        <authorList>
            <person name="Liu Q."/>
            <person name="Xin Y.-H."/>
        </authorList>
    </citation>
    <scope>NUCLEOTIDE SEQUENCE [LARGE SCALE GENOMIC DNA]</scope>
    <source>
        <strain evidence="5 6">Sr47</strain>
    </source>
</reference>
<evidence type="ECO:0000259" key="4">
    <source>
        <dbReference type="SMART" id="SM00984"/>
    </source>
</evidence>
<protein>
    <submittedName>
        <fullName evidence="5">UDP-N-acetyl-D-mannosamine dehydrogenase</fullName>
        <ecNumber evidence="5">1.1.1.336</ecNumber>
    </submittedName>
</protein>
<dbReference type="PIRSF" id="PIRSF500136">
    <property type="entry name" value="UDP_ManNAc_DH"/>
    <property type="match status" value="1"/>
</dbReference>
<dbReference type="GO" id="GO:0089714">
    <property type="term" value="F:UDP-N-acetyl-D-mannosamine dehydrogenase activity"/>
    <property type="evidence" value="ECO:0007669"/>
    <property type="project" value="UniProtKB-EC"/>
</dbReference>
<dbReference type="SMART" id="SM00984">
    <property type="entry name" value="UDPG_MGDP_dh_C"/>
    <property type="match status" value="1"/>
</dbReference>
<sequence length="418" mass="45155">MDDLFGGRVAILGLGYIGLPTAVALATRGIEVIGVDINDAIVEAVSLGKVPFVEPDLAIAVSGAVSVGGLTATTVVPEADAFIIAVPTPFLDDRTADLSYVRNAVAQIAPMLRSGNLVVLESTSPPGTTDQVSRWLGDLRPDLRLPHEADGLSDIFVAHCPERVLPGRIMIEMITNDRVIGGVTRRCADKAASLYRVFTQGQILTTDASSAEMAKLVENAYRDVNIAFANELSLISERLRLDVWEIIRLANHHPRVNILTPGPGVGGHCIAVDPWFIVGAAPDLARLIRTAREVNDSKPLHVARQVVEKASRFREPTIACLGLTFKANIDDMRESPAVDVVVAIADAGPELDIRVVEPFTTRLPAELAGRPNVRLQGLSEAIDEADIVVLLVDHDQFKTFPKSRLEGRVIFDTRGAWR</sequence>
<dbReference type="SUPFAM" id="SSF51735">
    <property type="entry name" value="NAD(P)-binding Rossmann-fold domains"/>
    <property type="match status" value="1"/>
</dbReference>
<dbReference type="Gene3D" id="3.40.50.720">
    <property type="entry name" value="NAD(P)-binding Rossmann-like Domain"/>
    <property type="match status" value="2"/>
</dbReference>
<dbReference type="InterPro" id="IPR014026">
    <property type="entry name" value="UDP-Glc/GDP-Man_DH_dimer"/>
</dbReference>
<name>A0A4R8UFA0_9MICO</name>
<dbReference type="GO" id="GO:0000271">
    <property type="term" value="P:polysaccharide biosynthetic process"/>
    <property type="evidence" value="ECO:0007669"/>
    <property type="project" value="InterPro"/>
</dbReference>
<dbReference type="NCBIfam" id="TIGR03026">
    <property type="entry name" value="NDP-sugDHase"/>
    <property type="match status" value="1"/>
</dbReference>
<keyword evidence="6" id="KW-1185">Reference proteome</keyword>
<dbReference type="GO" id="GO:0016628">
    <property type="term" value="F:oxidoreductase activity, acting on the CH-CH group of donors, NAD or NADP as acceptor"/>
    <property type="evidence" value="ECO:0007669"/>
    <property type="project" value="InterPro"/>
</dbReference>
<evidence type="ECO:0000313" key="5">
    <source>
        <dbReference type="EMBL" id="TFB51732.1"/>
    </source>
</evidence>
<dbReference type="GO" id="GO:0051287">
    <property type="term" value="F:NAD binding"/>
    <property type="evidence" value="ECO:0007669"/>
    <property type="project" value="InterPro"/>
</dbReference>
<proteinExistence type="inferred from homology"/>
<dbReference type="PIRSF" id="PIRSF000124">
    <property type="entry name" value="UDPglc_GDPman_dh"/>
    <property type="match status" value="1"/>
</dbReference>
<dbReference type="InterPro" id="IPR008927">
    <property type="entry name" value="6-PGluconate_DH-like_C_sf"/>
</dbReference>
<dbReference type="EMBL" id="SOEZ01000039">
    <property type="protein sequence ID" value="TFB51732.1"/>
    <property type="molecule type" value="Genomic_DNA"/>
</dbReference>
<keyword evidence="1 5" id="KW-0560">Oxidoreductase</keyword>
<dbReference type="InterPro" id="IPR017476">
    <property type="entry name" value="UDP-Glc/GDP-Man"/>
</dbReference>
<dbReference type="InterPro" id="IPR036220">
    <property type="entry name" value="UDP-Glc/GDP-Man_DH_C_sf"/>
</dbReference>
<feature type="domain" description="UDP-glucose/GDP-mannose dehydrogenase C-terminal" evidence="4">
    <location>
        <begin position="319"/>
        <end position="418"/>
    </location>
</feature>
<dbReference type="NCBIfam" id="NF008286">
    <property type="entry name" value="PRK11064.1"/>
    <property type="match status" value="1"/>
</dbReference>
<dbReference type="SUPFAM" id="SSF48179">
    <property type="entry name" value="6-phosphogluconate dehydrogenase C-terminal domain-like"/>
    <property type="match status" value="1"/>
</dbReference>
<dbReference type="PANTHER" id="PTHR43491">
    <property type="entry name" value="UDP-N-ACETYL-D-MANNOSAMINE DEHYDROGENASE"/>
    <property type="match status" value="1"/>
</dbReference>
<keyword evidence="2" id="KW-0520">NAD</keyword>
<gene>
    <name evidence="5" type="primary">wecC</name>
    <name evidence="5" type="ORF">E3O23_07820</name>
</gene>
<comment type="caution">
    <text evidence="5">The sequence shown here is derived from an EMBL/GenBank/DDBJ whole genome shotgun (WGS) entry which is preliminary data.</text>
</comment>
<dbReference type="InterPro" id="IPR001732">
    <property type="entry name" value="UDP-Glc/GDP-Man_DH_N"/>
</dbReference>
<dbReference type="Proteomes" id="UP000297866">
    <property type="component" value="Unassembled WGS sequence"/>
</dbReference>